<dbReference type="Pfam" id="PF05721">
    <property type="entry name" value="PhyH"/>
    <property type="match status" value="1"/>
</dbReference>
<dbReference type="Gene3D" id="2.60.120.620">
    <property type="entry name" value="q2cbj1_9rhob like domain"/>
    <property type="match status" value="1"/>
</dbReference>
<comment type="cofactor">
    <cofactor evidence="1">
        <name>Fe cation</name>
        <dbReference type="ChEBI" id="CHEBI:24875"/>
    </cofactor>
</comment>
<sequence>MSLDNLCDRYERDGFVIVPDLFDSKECDKLKIEAQNVLKVKSPPDASVYVHASVTSPLYQQYHRDPRLVDILKKIMPNGVMFLSDKIVVKTPEKTFATPWHIDYFYWRDTRPKVSIWIPLDDVNADNGALTVVRGSHKKDWTMINKALPNGEFVYQIANDDVNNDDVVTCAVKRGSAVFFPDRLVHGSTPNSACKDRYTVISTYHAPADDEKFDLDFPAREVLVPTN</sequence>
<keyword evidence="7" id="KW-1185">Reference proteome</keyword>
<dbReference type="Proteomes" id="UP000663823">
    <property type="component" value="Unassembled WGS sequence"/>
</dbReference>
<evidence type="ECO:0000313" key="3">
    <source>
        <dbReference type="EMBL" id="CAF0768194.1"/>
    </source>
</evidence>
<dbReference type="GO" id="GO:0046872">
    <property type="term" value="F:metal ion binding"/>
    <property type="evidence" value="ECO:0007669"/>
    <property type="project" value="UniProtKB-ARBA"/>
</dbReference>
<evidence type="ECO:0000313" key="5">
    <source>
        <dbReference type="EMBL" id="CAF3639753.1"/>
    </source>
</evidence>
<dbReference type="EMBL" id="CAJNOL010000028">
    <property type="protein sequence ID" value="CAF0763008.1"/>
    <property type="molecule type" value="Genomic_DNA"/>
</dbReference>
<dbReference type="Proteomes" id="UP000663889">
    <property type="component" value="Unassembled WGS sequence"/>
</dbReference>
<dbReference type="EMBL" id="CAJOBE010000520">
    <property type="protein sequence ID" value="CAF3653666.1"/>
    <property type="molecule type" value="Genomic_DNA"/>
</dbReference>
<dbReference type="InterPro" id="IPR008775">
    <property type="entry name" value="Phytyl_CoA_dOase-like"/>
</dbReference>
<dbReference type="Proteomes" id="UP000663870">
    <property type="component" value="Unassembled WGS sequence"/>
</dbReference>
<evidence type="ECO:0000313" key="4">
    <source>
        <dbReference type="EMBL" id="CAF0854134.1"/>
    </source>
</evidence>
<evidence type="ECO:0000256" key="1">
    <source>
        <dbReference type="ARBA" id="ARBA00001962"/>
    </source>
</evidence>
<dbReference type="GO" id="GO:0016491">
    <property type="term" value="F:oxidoreductase activity"/>
    <property type="evidence" value="ECO:0007669"/>
    <property type="project" value="UniProtKB-ARBA"/>
</dbReference>
<name>A0A818RIR6_9BILA</name>
<dbReference type="SUPFAM" id="SSF51197">
    <property type="entry name" value="Clavaminate synthase-like"/>
    <property type="match status" value="1"/>
</dbReference>
<evidence type="ECO:0000313" key="6">
    <source>
        <dbReference type="EMBL" id="CAF3653666.1"/>
    </source>
</evidence>
<dbReference type="OrthoDB" id="445007at2759"/>
<dbReference type="Proteomes" id="UP000663882">
    <property type="component" value="Unassembled WGS sequence"/>
</dbReference>
<dbReference type="AlphaFoldDB" id="A0A818RIR6"/>
<dbReference type="PANTHER" id="PTHR20883">
    <property type="entry name" value="PHYTANOYL-COA DIOXYGENASE DOMAIN CONTAINING 1"/>
    <property type="match status" value="1"/>
</dbReference>
<dbReference type="EMBL" id="CAJNOO010000047">
    <property type="protein sequence ID" value="CAF0768194.1"/>
    <property type="molecule type" value="Genomic_DNA"/>
</dbReference>
<dbReference type="EMBL" id="CAJNOU010000083">
    <property type="protein sequence ID" value="CAF0854134.1"/>
    <property type="molecule type" value="Genomic_DNA"/>
</dbReference>
<organism evidence="6 8">
    <name type="scientific">Rotaria sordida</name>
    <dbReference type="NCBI Taxonomy" id="392033"/>
    <lineage>
        <taxon>Eukaryota</taxon>
        <taxon>Metazoa</taxon>
        <taxon>Spiralia</taxon>
        <taxon>Gnathifera</taxon>
        <taxon>Rotifera</taxon>
        <taxon>Eurotatoria</taxon>
        <taxon>Bdelloidea</taxon>
        <taxon>Philodinida</taxon>
        <taxon>Philodinidae</taxon>
        <taxon>Rotaria</taxon>
    </lineage>
</organism>
<evidence type="ECO:0000313" key="7">
    <source>
        <dbReference type="Proteomes" id="UP000663870"/>
    </source>
</evidence>
<protein>
    <recommendedName>
        <fullName evidence="9">Phytanoyl-CoA dioxygenase</fullName>
    </recommendedName>
</protein>
<gene>
    <name evidence="6" type="ORF">FNK824_LOCUS6134</name>
    <name evidence="2" type="ORF">JXQ802_LOCUS2298</name>
    <name evidence="5" type="ORF">OTI717_LOCUS8762</name>
    <name evidence="3" type="ORF">RFH988_LOCUS2216</name>
    <name evidence="4" type="ORF">SEV965_LOCUS3267</name>
</gene>
<dbReference type="PANTHER" id="PTHR20883:SF48">
    <property type="entry name" value="ECTOINE DIOXYGENASE"/>
    <property type="match status" value="1"/>
</dbReference>
<comment type="caution">
    <text evidence="6">The sequence shown here is derived from an EMBL/GenBank/DDBJ whole genome shotgun (WGS) entry which is preliminary data.</text>
</comment>
<evidence type="ECO:0000313" key="2">
    <source>
        <dbReference type="EMBL" id="CAF0763008.1"/>
    </source>
</evidence>
<evidence type="ECO:0008006" key="9">
    <source>
        <dbReference type="Google" id="ProtNLM"/>
    </source>
</evidence>
<accession>A0A818RIR6</accession>
<proteinExistence type="predicted"/>
<dbReference type="EMBL" id="CAJOAX010000716">
    <property type="protein sequence ID" value="CAF3639753.1"/>
    <property type="molecule type" value="Genomic_DNA"/>
</dbReference>
<dbReference type="Proteomes" id="UP000663874">
    <property type="component" value="Unassembled WGS sequence"/>
</dbReference>
<evidence type="ECO:0000313" key="8">
    <source>
        <dbReference type="Proteomes" id="UP000663874"/>
    </source>
</evidence>
<reference evidence="6" key="1">
    <citation type="submission" date="2021-02" db="EMBL/GenBank/DDBJ databases">
        <authorList>
            <person name="Nowell W R."/>
        </authorList>
    </citation>
    <scope>NUCLEOTIDE SEQUENCE</scope>
</reference>